<dbReference type="GO" id="GO:0015871">
    <property type="term" value="P:choline transport"/>
    <property type="evidence" value="ECO:0007669"/>
    <property type="project" value="TreeGrafter"/>
</dbReference>
<dbReference type="CDD" id="cd13639">
    <property type="entry name" value="PBP2_OpuAC_like"/>
    <property type="match status" value="1"/>
</dbReference>
<dbReference type="AlphaFoldDB" id="A0A4Y9A864"/>
<dbReference type="Proteomes" id="UP000298484">
    <property type="component" value="Unassembled WGS sequence"/>
</dbReference>
<dbReference type="GO" id="GO:0043190">
    <property type="term" value="C:ATP-binding cassette (ABC) transporter complex"/>
    <property type="evidence" value="ECO:0007669"/>
    <property type="project" value="InterPro"/>
</dbReference>
<organism evidence="7 8">
    <name type="scientific">Lentibacillus salicampi</name>
    <dbReference type="NCBI Taxonomy" id="175306"/>
    <lineage>
        <taxon>Bacteria</taxon>
        <taxon>Bacillati</taxon>
        <taxon>Bacillota</taxon>
        <taxon>Bacilli</taxon>
        <taxon>Bacillales</taxon>
        <taxon>Bacillaceae</taxon>
        <taxon>Lentibacillus</taxon>
    </lineage>
</organism>
<dbReference type="Gene3D" id="3.40.190.100">
    <property type="entry name" value="Glycine betaine-binding periplasmic protein, domain 2"/>
    <property type="match status" value="2"/>
</dbReference>
<sequence length="299" mass="33877">MSFHRKGQLILFTVLLIVLSACGSNSGSDGSDSTSDASNENKGEITIGQINWPENIAVTNMWKAILEDEGYDVSLDLIEMGPQMAAIAEGDLDVAPEVWLPVQDKSYYEKYKDEANFFEDPWYENGRVGLVVPAYMENINSIEDLNENKDQFNGEIVGFEPGAGTMLVTEDVIKEYGLDYELIESSTAAMVSSIKSAVEQEKPVLAPLWKPHYVFSEVDLKFLDDPKKTYGEIEKIYMATRDDFSSDFEKVSKWLQNFKLTDEQLGELMLNIEENEEDPIKGAEKWVEENQDVIDEWMK</sequence>
<feature type="chain" id="PRO_5039116322" evidence="5">
    <location>
        <begin position="24"/>
        <end position="299"/>
    </location>
</feature>
<protein>
    <submittedName>
        <fullName evidence="7">Glycine betaine ABC transporter substrate-binding protein</fullName>
    </submittedName>
</protein>
<keyword evidence="4" id="KW-0472">Membrane</keyword>
<keyword evidence="5" id="KW-0732">Signal</keyword>
<dbReference type="PANTHER" id="PTHR47737">
    <property type="entry name" value="GLYCINE BETAINE/PROLINE BETAINE TRANSPORT SYSTEM PERMEASE PROTEIN PROW"/>
    <property type="match status" value="1"/>
</dbReference>
<feature type="signal peptide" evidence="5">
    <location>
        <begin position="1"/>
        <end position="23"/>
    </location>
</feature>
<accession>A0A4Y9A864</accession>
<gene>
    <name evidence="7" type="ORF">E4U82_14730</name>
</gene>
<reference evidence="7 8" key="1">
    <citation type="submission" date="2019-03" db="EMBL/GenBank/DDBJ databases">
        <title>Genome sequence of Lentibacillus salicampi ATCC BAA-719.</title>
        <authorList>
            <person name="Maclea K.S."/>
            <person name="Simoes Junior M."/>
        </authorList>
    </citation>
    <scope>NUCLEOTIDE SEQUENCE [LARGE SCALE GENOMIC DNA]</scope>
    <source>
        <strain evidence="7 8">ATCC BAA-719</strain>
    </source>
</reference>
<dbReference type="RefSeq" id="WP_135110916.1">
    <property type="nucleotide sequence ID" value="NZ_SRHY01000032.1"/>
</dbReference>
<dbReference type="EMBL" id="SRHY01000032">
    <property type="protein sequence ID" value="TFJ92008.1"/>
    <property type="molecule type" value="Genomic_DNA"/>
</dbReference>
<evidence type="ECO:0000313" key="7">
    <source>
        <dbReference type="EMBL" id="TFJ92008.1"/>
    </source>
</evidence>
<evidence type="ECO:0000256" key="4">
    <source>
        <dbReference type="ARBA" id="ARBA00023136"/>
    </source>
</evidence>
<evidence type="ECO:0000256" key="2">
    <source>
        <dbReference type="ARBA" id="ARBA00022448"/>
    </source>
</evidence>
<dbReference type="InterPro" id="IPR007210">
    <property type="entry name" value="ABC_Gly_betaine_transp_sub-bd"/>
</dbReference>
<evidence type="ECO:0000256" key="5">
    <source>
        <dbReference type="SAM" id="SignalP"/>
    </source>
</evidence>
<feature type="domain" description="ABC-type glycine betaine transport system substrate-binding" evidence="6">
    <location>
        <begin position="44"/>
        <end position="289"/>
    </location>
</feature>
<dbReference type="GO" id="GO:0005275">
    <property type="term" value="F:amine transmembrane transporter activity"/>
    <property type="evidence" value="ECO:0007669"/>
    <property type="project" value="TreeGrafter"/>
</dbReference>
<comment type="subcellular location">
    <subcellularLocation>
        <location evidence="1">Cell membrane</location>
    </subcellularLocation>
</comment>
<dbReference type="SUPFAM" id="SSF53850">
    <property type="entry name" value="Periplasmic binding protein-like II"/>
    <property type="match status" value="1"/>
</dbReference>
<keyword evidence="2" id="KW-0813">Transport</keyword>
<proteinExistence type="predicted"/>
<evidence type="ECO:0000256" key="3">
    <source>
        <dbReference type="ARBA" id="ARBA00022475"/>
    </source>
</evidence>
<evidence type="ECO:0000256" key="1">
    <source>
        <dbReference type="ARBA" id="ARBA00004236"/>
    </source>
</evidence>
<name>A0A4Y9A864_9BACI</name>
<comment type="caution">
    <text evidence="7">The sequence shown here is derived from an EMBL/GenBank/DDBJ whole genome shotgun (WGS) entry which is preliminary data.</text>
</comment>
<dbReference type="PROSITE" id="PS51257">
    <property type="entry name" value="PROKAR_LIPOPROTEIN"/>
    <property type="match status" value="1"/>
</dbReference>
<dbReference type="Pfam" id="PF04069">
    <property type="entry name" value="OpuAC"/>
    <property type="match status" value="1"/>
</dbReference>
<dbReference type="GO" id="GO:0015226">
    <property type="term" value="F:carnitine transmembrane transporter activity"/>
    <property type="evidence" value="ECO:0007669"/>
    <property type="project" value="TreeGrafter"/>
</dbReference>
<dbReference type="GO" id="GO:0031460">
    <property type="term" value="P:glycine betaine transport"/>
    <property type="evidence" value="ECO:0007669"/>
    <property type="project" value="TreeGrafter"/>
</dbReference>
<keyword evidence="8" id="KW-1185">Reference proteome</keyword>
<dbReference type="OrthoDB" id="9787902at2"/>
<evidence type="ECO:0000259" key="6">
    <source>
        <dbReference type="Pfam" id="PF04069"/>
    </source>
</evidence>
<dbReference type="PANTHER" id="PTHR47737:SF1">
    <property type="entry name" value="GLYCINE BETAINE_PROLINE BETAINE TRANSPORT SYSTEM PERMEASE PROTEIN PROW"/>
    <property type="match status" value="1"/>
</dbReference>
<evidence type="ECO:0000313" key="8">
    <source>
        <dbReference type="Proteomes" id="UP000298484"/>
    </source>
</evidence>
<dbReference type="Gene3D" id="3.10.105.10">
    <property type="entry name" value="Dipeptide-binding Protein, Domain 3"/>
    <property type="match status" value="2"/>
</dbReference>
<keyword evidence="3" id="KW-1003">Cell membrane</keyword>